<dbReference type="InterPro" id="IPR000807">
    <property type="entry name" value="ImidazoleglycerolP_deHydtase"/>
</dbReference>
<dbReference type="InterPro" id="IPR020568">
    <property type="entry name" value="Ribosomal_Su5_D2-typ_SF"/>
</dbReference>
<dbReference type="Gene3D" id="3.30.230.40">
    <property type="entry name" value="Imidazole glycerol phosphate dehydratase, domain 1"/>
    <property type="match status" value="2"/>
</dbReference>
<dbReference type="InterPro" id="IPR020565">
    <property type="entry name" value="ImidazoleglycerP_deHydtase_CS"/>
</dbReference>
<dbReference type="PROSITE" id="PS00954">
    <property type="entry name" value="IGP_DEHYDRATASE_1"/>
    <property type="match status" value="1"/>
</dbReference>
<comment type="caution">
    <text evidence="6">The sequence shown here is derived from an EMBL/GenBank/DDBJ whole genome shotgun (WGS) entry which is preliminary data.</text>
</comment>
<keyword evidence="4" id="KW-0368">Histidine biosynthesis</keyword>
<keyword evidence="3" id="KW-0028">Amino-acid biosynthesis</keyword>
<dbReference type="AlphaFoldDB" id="D9PI07"/>
<comment type="pathway">
    <text evidence="1">Amino-acid biosynthesis; L-histidine biosynthesis; L-histidine from 5-phospho-alpha-D-ribose 1-diphosphate: step 6/9.</text>
</comment>
<proteinExistence type="inferred from homology"/>
<reference evidence="6" key="2">
    <citation type="journal article" date="2011" name="Microb. Ecol.">
        <title>Taxonomic and Functional Metagenomic Profiling of the Microbial Community in the Anoxic Sediment of a Sub-saline Shallow Lake (Laguna de Carrizo, Central Spain).</title>
        <authorList>
            <person name="Ferrer M."/>
            <person name="Guazzaroni M.E."/>
            <person name="Richter M."/>
            <person name="Garcia-Salamanca A."/>
            <person name="Yarza P."/>
            <person name="Suarez-Suarez A."/>
            <person name="Solano J."/>
            <person name="Alcaide M."/>
            <person name="van Dillewijn P."/>
            <person name="Molina-Henares M.A."/>
            <person name="Lopez-Cortes N."/>
            <person name="Al-Ramahi Y."/>
            <person name="Guerrero C."/>
            <person name="Acosta A."/>
            <person name="de Eugenio L.I."/>
            <person name="Martinez V."/>
            <person name="Marques S."/>
            <person name="Rojo F."/>
            <person name="Santero E."/>
            <person name="Genilloud O."/>
            <person name="Perez-Perez J."/>
            <person name="Rossello-Mora R."/>
            <person name="Ramos J.L."/>
        </authorList>
    </citation>
    <scope>NUCLEOTIDE SEQUENCE</scope>
</reference>
<dbReference type="CDD" id="cd07914">
    <property type="entry name" value="IGPD"/>
    <property type="match status" value="1"/>
</dbReference>
<protein>
    <recommendedName>
        <fullName evidence="2">Imidazoleglycerol-phosphate dehydratase</fullName>
    </recommendedName>
</protein>
<dbReference type="NCBIfam" id="NF002114">
    <property type="entry name" value="PRK00951.2-4"/>
    <property type="match status" value="1"/>
</dbReference>
<dbReference type="PANTHER" id="PTHR23133:SF2">
    <property type="entry name" value="IMIDAZOLEGLYCEROL-PHOSPHATE DEHYDRATASE"/>
    <property type="match status" value="1"/>
</dbReference>
<dbReference type="FunFam" id="3.30.230.40:FF:000001">
    <property type="entry name" value="Imidazoleglycerol-phosphate dehydratase HisB"/>
    <property type="match status" value="1"/>
</dbReference>
<dbReference type="EMBL" id="ADZX01000398">
    <property type="protein sequence ID" value="EFK96818.1"/>
    <property type="molecule type" value="Genomic_DNA"/>
</dbReference>
<dbReference type="HAMAP" id="MF_00076">
    <property type="entry name" value="HisB"/>
    <property type="match status" value="1"/>
</dbReference>
<evidence type="ECO:0000256" key="5">
    <source>
        <dbReference type="ARBA" id="ARBA00023239"/>
    </source>
</evidence>
<dbReference type="SUPFAM" id="SSF54211">
    <property type="entry name" value="Ribosomal protein S5 domain 2-like"/>
    <property type="match status" value="2"/>
</dbReference>
<evidence type="ECO:0000256" key="3">
    <source>
        <dbReference type="ARBA" id="ARBA00022605"/>
    </source>
</evidence>
<evidence type="ECO:0000313" key="6">
    <source>
        <dbReference type="EMBL" id="EFK96818.1"/>
    </source>
</evidence>
<reference evidence="6" key="1">
    <citation type="submission" date="2010-07" db="EMBL/GenBank/DDBJ databases">
        <authorList>
            <consortium name="CONSOLIDER consortium CSD2007-00005"/>
            <person name="Guazzaroni M.-E."/>
            <person name="Richter M."/>
            <person name="Garcia-Salamanca A."/>
            <person name="Yarza P."/>
            <person name="Ferrer M."/>
        </authorList>
    </citation>
    <scope>NUCLEOTIDE SEQUENCE</scope>
</reference>
<evidence type="ECO:0000256" key="2">
    <source>
        <dbReference type="ARBA" id="ARBA00016664"/>
    </source>
</evidence>
<dbReference type="UniPathway" id="UPA00031">
    <property type="reaction ID" value="UER00011"/>
</dbReference>
<sequence>MAGRKATVARKTKETDVSLTLNVDGKGLCRVDTGIPFMDHMLNLMASHGFMDLDLTAKGDTRIDDHHTVEDLGICIGEALRLALGKKGGIRRYGLAVIPMDEALARVALDISNRPFLAYRVVLKENKTGHFDVSLVREFFRALAHQAGLTMHVDLLSGEDPHHIAESIFKAFARALDQAVAHESRLGKRIPSTKGML</sequence>
<dbReference type="Pfam" id="PF00475">
    <property type="entry name" value="IGPD"/>
    <property type="match status" value="1"/>
</dbReference>
<evidence type="ECO:0000256" key="1">
    <source>
        <dbReference type="ARBA" id="ARBA00005047"/>
    </source>
</evidence>
<dbReference type="GO" id="GO:0004424">
    <property type="term" value="F:imidazoleglycerol-phosphate dehydratase activity"/>
    <property type="evidence" value="ECO:0007669"/>
    <property type="project" value="InterPro"/>
</dbReference>
<dbReference type="PANTHER" id="PTHR23133">
    <property type="entry name" value="IMIDAZOLEGLYCEROL-PHOSPHATE DEHYDRATASE HIS7"/>
    <property type="match status" value="1"/>
</dbReference>
<dbReference type="NCBIfam" id="NF002111">
    <property type="entry name" value="PRK00951.2-1"/>
    <property type="match status" value="1"/>
</dbReference>
<dbReference type="InterPro" id="IPR038494">
    <property type="entry name" value="IGPD_sf"/>
</dbReference>
<dbReference type="GO" id="GO:0000105">
    <property type="term" value="P:L-histidine biosynthetic process"/>
    <property type="evidence" value="ECO:0007669"/>
    <property type="project" value="UniProtKB-UniPathway"/>
</dbReference>
<dbReference type="FunFam" id="3.30.230.40:FF:000003">
    <property type="entry name" value="Imidazoleglycerol-phosphate dehydratase HisB"/>
    <property type="match status" value="1"/>
</dbReference>
<keyword evidence="5 6" id="KW-0456">Lyase</keyword>
<accession>D9PI07</accession>
<dbReference type="PROSITE" id="PS00955">
    <property type="entry name" value="IGP_DEHYDRATASE_2"/>
    <property type="match status" value="1"/>
</dbReference>
<gene>
    <name evidence="6" type="primary">hisB</name>
    <name evidence="6" type="ORF">LDC_1161</name>
</gene>
<name>D9PI07_9ZZZZ</name>
<evidence type="ECO:0000256" key="4">
    <source>
        <dbReference type="ARBA" id="ARBA00023102"/>
    </source>
</evidence>
<organism evidence="6">
    <name type="scientific">sediment metagenome</name>
    <dbReference type="NCBI Taxonomy" id="749907"/>
    <lineage>
        <taxon>unclassified sequences</taxon>
        <taxon>metagenomes</taxon>
        <taxon>ecological metagenomes</taxon>
    </lineage>
</organism>